<dbReference type="GO" id="GO:0005737">
    <property type="term" value="C:cytoplasm"/>
    <property type="evidence" value="ECO:0007669"/>
    <property type="project" value="TreeGrafter"/>
</dbReference>
<keyword evidence="9" id="KW-0539">Nucleus</keyword>
<dbReference type="GO" id="GO:0000118">
    <property type="term" value="C:histone deacetylase complex"/>
    <property type="evidence" value="ECO:0007669"/>
    <property type="project" value="TreeGrafter"/>
</dbReference>
<reference evidence="11" key="1">
    <citation type="submission" date="2018-05" db="EMBL/GenBank/DDBJ databases">
        <title>Draft genome of Mucuna pruriens seed.</title>
        <authorList>
            <person name="Nnadi N.E."/>
            <person name="Vos R."/>
            <person name="Hasami M.H."/>
            <person name="Devisetty U.K."/>
            <person name="Aguiy J.C."/>
        </authorList>
    </citation>
    <scope>NUCLEOTIDE SEQUENCE [LARGE SCALE GENOMIC DNA]</scope>
    <source>
        <strain evidence="11">JCA_2017</strain>
    </source>
</reference>
<dbReference type="GO" id="GO:0141221">
    <property type="term" value="F:histone deacetylase activity, hydrolytic mechanism"/>
    <property type="evidence" value="ECO:0007669"/>
    <property type="project" value="UniProtKB-EC"/>
</dbReference>
<keyword evidence="8" id="KW-0804">Transcription</keyword>
<dbReference type="Gene3D" id="3.40.800.20">
    <property type="entry name" value="Histone deacetylase domain"/>
    <property type="match status" value="1"/>
</dbReference>
<evidence type="ECO:0000256" key="5">
    <source>
        <dbReference type="ARBA" id="ARBA00022801"/>
    </source>
</evidence>
<protein>
    <recommendedName>
        <fullName evidence="3">histone deacetylase</fullName>
        <ecNumber evidence="3">3.5.1.98</ecNumber>
    </recommendedName>
</protein>
<evidence type="ECO:0000313" key="11">
    <source>
        <dbReference type="EMBL" id="RDX94699.1"/>
    </source>
</evidence>
<name>A0A371GW21_MUCPR</name>
<dbReference type="GO" id="GO:0040029">
    <property type="term" value="P:epigenetic regulation of gene expression"/>
    <property type="evidence" value="ECO:0007669"/>
    <property type="project" value="TreeGrafter"/>
</dbReference>
<dbReference type="InterPro" id="IPR037138">
    <property type="entry name" value="His_deacetylse_dom_sf"/>
</dbReference>
<evidence type="ECO:0000256" key="9">
    <source>
        <dbReference type="ARBA" id="ARBA00023242"/>
    </source>
</evidence>
<comment type="caution">
    <text evidence="11">The sequence shown here is derived from an EMBL/GenBank/DDBJ whole genome shotgun (WGS) entry which is preliminary data.</text>
</comment>
<evidence type="ECO:0000256" key="2">
    <source>
        <dbReference type="ARBA" id="ARBA00007738"/>
    </source>
</evidence>
<keyword evidence="7" id="KW-0805">Transcription regulation</keyword>
<dbReference type="EC" id="3.5.1.98" evidence="3"/>
<dbReference type="PANTHER" id="PTHR10625">
    <property type="entry name" value="HISTONE DEACETYLASE HDAC1-RELATED"/>
    <property type="match status" value="1"/>
</dbReference>
<dbReference type="InterPro" id="IPR023696">
    <property type="entry name" value="Ureohydrolase_dom_sf"/>
</dbReference>
<dbReference type="Pfam" id="PF00850">
    <property type="entry name" value="Hist_deacetyl"/>
    <property type="match status" value="1"/>
</dbReference>
<keyword evidence="12" id="KW-1185">Reference proteome</keyword>
<gene>
    <name evidence="11" type="primary">HDA15</name>
    <name evidence="11" type="ORF">CR513_22881</name>
</gene>
<comment type="similarity">
    <text evidence="2">Belongs to the histone deacetylase family. HD type 2 subfamily.</text>
</comment>
<evidence type="ECO:0000256" key="4">
    <source>
        <dbReference type="ARBA" id="ARBA00022491"/>
    </source>
</evidence>
<dbReference type="SUPFAM" id="SSF52768">
    <property type="entry name" value="Arginase/deacetylase"/>
    <property type="match status" value="1"/>
</dbReference>
<evidence type="ECO:0000256" key="6">
    <source>
        <dbReference type="ARBA" id="ARBA00022853"/>
    </source>
</evidence>
<dbReference type="AlphaFoldDB" id="A0A371GW21"/>
<dbReference type="EMBL" id="QJKJ01004304">
    <property type="protein sequence ID" value="RDX94699.1"/>
    <property type="molecule type" value="Genomic_DNA"/>
</dbReference>
<evidence type="ECO:0000256" key="8">
    <source>
        <dbReference type="ARBA" id="ARBA00023163"/>
    </source>
</evidence>
<dbReference type="STRING" id="157652.A0A371GW21"/>
<comment type="subcellular location">
    <subcellularLocation>
        <location evidence="1">Nucleus</location>
    </subcellularLocation>
</comment>
<keyword evidence="4" id="KW-0678">Repressor</keyword>
<evidence type="ECO:0000313" key="12">
    <source>
        <dbReference type="Proteomes" id="UP000257109"/>
    </source>
</evidence>
<organism evidence="11 12">
    <name type="scientific">Mucuna pruriens</name>
    <name type="common">Velvet bean</name>
    <name type="synonym">Dolichos pruriens</name>
    <dbReference type="NCBI Taxonomy" id="157652"/>
    <lineage>
        <taxon>Eukaryota</taxon>
        <taxon>Viridiplantae</taxon>
        <taxon>Streptophyta</taxon>
        <taxon>Embryophyta</taxon>
        <taxon>Tracheophyta</taxon>
        <taxon>Spermatophyta</taxon>
        <taxon>Magnoliopsida</taxon>
        <taxon>eudicotyledons</taxon>
        <taxon>Gunneridae</taxon>
        <taxon>Pentapetalae</taxon>
        <taxon>rosids</taxon>
        <taxon>fabids</taxon>
        <taxon>Fabales</taxon>
        <taxon>Fabaceae</taxon>
        <taxon>Papilionoideae</taxon>
        <taxon>50 kb inversion clade</taxon>
        <taxon>NPAAA clade</taxon>
        <taxon>indigoferoid/millettioid clade</taxon>
        <taxon>Phaseoleae</taxon>
        <taxon>Mucuna</taxon>
    </lineage>
</organism>
<dbReference type="InterPro" id="IPR023801">
    <property type="entry name" value="His_deacetylse_dom"/>
</dbReference>
<keyword evidence="6" id="KW-0156">Chromatin regulator</keyword>
<accession>A0A371GW21</accession>
<evidence type="ECO:0000256" key="3">
    <source>
        <dbReference type="ARBA" id="ARBA00012111"/>
    </source>
</evidence>
<dbReference type="PANTHER" id="PTHR10625:SF5">
    <property type="entry name" value="HISTONE DEACETYLASE"/>
    <property type="match status" value="1"/>
</dbReference>
<dbReference type="OrthoDB" id="424012at2759"/>
<evidence type="ECO:0000256" key="1">
    <source>
        <dbReference type="ARBA" id="ARBA00004123"/>
    </source>
</evidence>
<feature type="domain" description="Histone deacetylase" evidence="10">
    <location>
        <begin position="1"/>
        <end position="171"/>
    </location>
</feature>
<evidence type="ECO:0000259" key="10">
    <source>
        <dbReference type="Pfam" id="PF00850"/>
    </source>
</evidence>
<dbReference type="Proteomes" id="UP000257109">
    <property type="component" value="Unassembled WGS sequence"/>
</dbReference>
<sequence>MGFCLHNNAAVAALAAQAAGARKDVHHGNGTQEIFEQNKSVLYISLHRHEGGKFYPGTGAAVEVGSMGAEGYCVNIPWSRGGVGDNDYGFAFQHVVLPIALEFNPDFTIVSAGFDAARGDPLGCCDVSPTGYAHMTHMLNTLSGGKLLVILEGGYNLRSISSSATAVIKVLLGESPGCELENSFPSKAGLQTVLEVLKIQMNFWPSLGPIFVNLESQWRMYCFEKKRKQIKKRRRVLVRMWRWGRKRFLFHFLNGHLNVKSK</sequence>
<evidence type="ECO:0000256" key="7">
    <source>
        <dbReference type="ARBA" id="ARBA00023015"/>
    </source>
</evidence>
<keyword evidence="5" id="KW-0378">Hydrolase</keyword>
<proteinExistence type="inferred from homology"/>